<proteinExistence type="predicted"/>
<sequence length="183" mass="21886">MNINDEKMTNLATYSDLILTKKFQCTKTGFQRCSMQITFAIEVSYHQYKEWNKEKVKTRTTRSRTREYKREMRRRVLAKSMFLLWRFLPDSLYFEWILNIKVIFDPQQEVAMHKNRFPTLRYANNVRNKGTLSIEQRKSENAGETKQMKRGQEAIFEYSNLKSRNAEACFGKVNAFIMAYSAR</sequence>
<evidence type="ECO:0000313" key="2">
    <source>
        <dbReference type="Proteomes" id="UP000054630"/>
    </source>
</evidence>
<reference evidence="1 2" key="1">
    <citation type="submission" date="2015-01" db="EMBL/GenBank/DDBJ databases">
        <title>Evolution of Trichinella species and genotypes.</title>
        <authorList>
            <person name="Korhonen P.K."/>
            <person name="Edoardo P."/>
            <person name="Giuseppe L.R."/>
            <person name="Gasser R.B."/>
        </authorList>
    </citation>
    <scope>NUCLEOTIDE SEQUENCE [LARGE SCALE GENOMIC DNA]</scope>
    <source>
        <strain evidence="1">ISS37</strain>
    </source>
</reference>
<dbReference type="AlphaFoldDB" id="A0A0V0RZ44"/>
<dbReference type="Proteomes" id="UP000054630">
    <property type="component" value="Unassembled WGS sequence"/>
</dbReference>
<dbReference type="EMBL" id="JYDL01000058">
    <property type="protein sequence ID" value="KRX19482.1"/>
    <property type="molecule type" value="Genomic_DNA"/>
</dbReference>
<accession>A0A0V0RZ44</accession>
<keyword evidence="2" id="KW-1185">Reference proteome</keyword>
<comment type="caution">
    <text evidence="1">The sequence shown here is derived from an EMBL/GenBank/DDBJ whole genome shotgun (WGS) entry which is preliminary data.</text>
</comment>
<gene>
    <name evidence="1" type="ORF">T07_12919</name>
</gene>
<organism evidence="1 2">
    <name type="scientific">Trichinella nelsoni</name>
    <dbReference type="NCBI Taxonomy" id="6336"/>
    <lineage>
        <taxon>Eukaryota</taxon>
        <taxon>Metazoa</taxon>
        <taxon>Ecdysozoa</taxon>
        <taxon>Nematoda</taxon>
        <taxon>Enoplea</taxon>
        <taxon>Dorylaimia</taxon>
        <taxon>Trichinellida</taxon>
        <taxon>Trichinellidae</taxon>
        <taxon>Trichinella</taxon>
    </lineage>
</organism>
<name>A0A0V0RZ44_9BILA</name>
<evidence type="ECO:0000313" key="1">
    <source>
        <dbReference type="EMBL" id="KRX19482.1"/>
    </source>
</evidence>
<protein>
    <submittedName>
        <fullName evidence="1">Uncharacterized protein</fullName>
    </submittedName>
</protein>